<protein>
    <submittedName>
        <fullName evidence="3">Sensor histidine kinase</fullName>
    </submittedName>
</protein>
<dbReference type="Proteomes" id="UP000649345">
    <property type="component" value="Unassembled WGS sequence"/>
</dbReference>
<evidence type="ECO:0000256" key="1">
    <source>
        <dbReference type="SAM" id="Phobius"/>
    </source>
</evidence>
<keyword evidence="3" id="KW-0808">Transferase</keyword>
<feature type="transmembrane region" description="Helical" evidence="1">
    <location>
        <begin position="64"/>
        <end position="81"/>
    </location>
</feature>
<dbReference type="CDD" id="cd16935">
    <property type="entry name" value="HATPase_AgrC-ComD-like"/>
    <property type="match status" value="1"/>
</dbReference>
<accession>A0A923RME9</accession>
<dbReference type="InterPro" id="IPR036890">
    <property type="entry name" value="HATPase_C_sf"/>
</dbReference>
<feature type="transmembrane region" description="Helical" evidence="1">
    <location>
        <begin position="35"/>
        <end position="58"/>
    </location>
</feature>
<keyword evidence="1" id="KW-0472">Membrane</keyword>
<proteinExistence type="predicted"/>
<feature type="transmembrane region" description="Helical" evidence="1">
    <location>
        <begin position="183"/>
        <end position="204"/>
    </location>
</feature>
<dbReference type="GO" id="GO:0016301">
    <property type="term" value="F:kinase activity"/>
    <property type="evidence" value="ECO:0007669"/>
    <property type="project" value="UniProtKB-KW"/>
</dbReference>
<dbReference type="Gene3D" id="3.30.565.10">
    <property type="entry name" value="Histidine kinase-like ATPase, C-terminal domain"/>
    <property type="match status" value="1"/>
</dbReference>
<dbReference type="AlphaFoldDB" id="A0A923RME9"/>
<keyword evidence="3" id="KW-0418">Kinase</keyword>
<evidence type="ECO:0000259" key="2">
    <source>
        <dbReference type="Pfam" id="PF14501"/>
    </source>
</evidence>
<feature type="transmembrane region" description="Helical" evidence="1">
    <location>
        <begin position="154"/>
        <end position="171"/>
    </location>
</feature>
<feature type="domain" description="Sensor histidine kinase NatK-like C-terminal" evidence="2">
    <location>
        <begin position="326"/>
        <end position="422"/>
    </location>
</feature>
<evidence type="ECO:0000313" key="4">
    <source>
        <dbReference type="Proteomes" id="UP000649345"/>
    </source>
</evidence>
<keyword evidence="1" id="KW-0812">Transmembrane</keyword>
<dbReference type="EMBL" id="JACOOR010000003">
    <property type="protein sequence ID" value="MBC5659366.1"/>
    <property type="molecule type" value="Genomic_DNA"/>
</dbReference>
<gene>
    <name evidence="3" type="ORF">H8S44_06240</name>
</gene>
<sequence length="422" mass="48533">MLIQTLALIHHITTMLFGIFLSAFFLGAKQDRKNILLLLSTGAVSGLLYYPVVLALGASWADPIYPLLVHLPLFLLLVFYYKYRWLPALVSILTAYLCCQFSNWAGILAFSFCGLDWVYYLTRILTTCAVFYLLSRHLCQTTALLLSKSNRDLCILGAMPLVYYLFDYVTTKFSTLLYSGSKVVVEFLAFSMCLSYVIFLLVYFQEYERKNRAEQYGQLTAMQLSSLRSEIEQARISERRLRILRHDTRHHLSAIESLIRQQHPEKALDYIREINQHYDDTVLHSFCSNELLNSVLSIYSARFAEQDITFDAKIEAPEKLPCSEMTFCAILSNILENAMHAVQKLSGKDRRVYLSIFERSGHLLMLEKNPTDTPPVFSDGIPVTSREGHGIGVQSVIYYVEQEHGQYQFYLDGRDFTVRILL</sequence>
<feature type="transmembrane region" description="Helical" evidence="1">
    <location>
        <begin position="88"/>
        <end position="111"/>
    </location>
</feature>
<dbReference type="RefSeq" id="WP_186871730.1">
    <property type="nucleotide sequence ID" value="NZ_JACOOR010000003.1"/>
</dbReference>
<keyword evidence="4" id="KW-1185">Reference proteome</keyword>
<feature type="transmembrane region" description="Helical" evidence="1">
    <location>
        <begin position="117"/>
        <end position="134"/>
    </location>
</feature>
<reference evidence="3" key="1">
    <citation type="submission" date="2020-08" db="EMBL/GenBank/DDBJ databases">
        <title>Genome public.</title>
        <authorList>
            <person name="Liu C."/>
            <person name="Sun Q."/>
        </authorList>
    </citation>
    <scope>NUCLEOTIDE SEQUENCE</scope>
    <source>
        <strain evidence="3">NSJ-68</strain>
    </source>
</reference>
<feature type="transmembrane region" description="Helical" evidence="1">
    <location>
        <begin position="6"/>
        <end position="28"/>
    </location>
</feature>
<keyword evidence="1" id="KW-1133">Transmembrane helix</keyword>
<dbReference type="Pfam" id="PF14501">
    <property type="entry name" value="HATPase_c_5"/>
    <property type="match status" value="1"/>
</dbReference>
<comment type="caution">
    <text evidence="3">The sequence shown here is derived from an EMBL/GenBank/DDBJ whole genome shotgun (WGS) entry which is preliminary data.</text>
</comment>
<dbReference type="SUPFAM" id="SSF55874">
    <property type="entry name" value="ATPase domain of HSP90 chaperone/DNA topoisomerase II/histidine kinase"/>
    <property type="match status" value="1"/>
</dbReference>
<organism evidence="3 4">
    <name type="scientific">Anaerosacchariphilus hominis</name>
    <dbReference type="NCBI Taxonomy" id="2763017"/>
    <lineage>
        <taxon>Bacteria</taxon>
        <taxon>Bacillati</taxon>
        <taxon>Bacillota</taxon>
        <taxon>Clostridia</taxon>
        <taxon>Lachnospirales</taxon>
        <taxon>Lachnospiraceae</taxon>
        <taxon>Anaerosacchariphilus</taxon>
    </lineage>
</organism>
<evidence type="ECO:0000313" key="3">
    <source>
        <dbReference type="EMBL" id="MBC5659366.1"/>
    </source>
</evidence>
<name>A0A923RME9_9FIRM</name>
<dbReference type="InterPro" id="IPR032834">
    <property type="entry name" value="NatK-like_C"/>
</dbReference>